<keyword evidence="4" id="KW-1185">Reference proteome</keyword>
<feature type="domain" description="DUF6242" evidence="2">
    <location>
        <begin position="152"/>
        <end position="451"/>
    </location>
</feature>
<accession>F4KLF5</accession>
<dbReference type="OrthoDB" id="1014761at2"/>
<sequence>MTRTIQSLHRYLLLVVALLPLISLPSCQRKSIVEDVQIESVLISELKMSDKSVPELEKTLFSIDQRKGLIYNARPLPKGTKIGTVKLQIVASPDAFPKIYIGGVEQPSMSGLDTVNMSNHAEGVRIVMQHRKNASLTKEYQLKINIYDRDPYTHTWTKSAHPAPASATSDGIVLSRLVDNGEAYYYFTRTTSESHLWRASHKEPELWQEVTIPKTLDSPIIDIVEQGGRDAILCLQESGQYAYYDHANGGDWGQSNALPGRASYLLGNLYHRGENKLLVAVKSADGVHFNSEGGIRVPADFPLEQNARLSFIVEHHPVGLVVGGSVADTTALVYSTSNGLDWLTPHDAGVVSKIWPSDLPGAMIYEPQDQTILLVKPAARPKQAEQPAMRAYVSLDYGAIWQQLTEESILPSSYYEKGQKHQQGLALYRGDDGRVYLFGGIKGGAPTLWIGQPIRFQ</sequence>
<dbReference type="AlphaFoldDB" id="F4KLF5"/>
<evidence type="ECO:0008006" key="5">
    <source>
        <dbReference type="Google" id="ProtNLM"/>
    </source>
</evidence>
<evidence type="ECO:0000313" key="3">
    <source>
        <dbReference type="EMBL" id="AEE13103.1"/>
    </source>
</evidence>
<dbReference type="STRING" id="879243.Poras_1161"/>
<dbReference type="InterPro" id="IPR058667">
    <property type="entry name" value="DUF6242_C"/>
</dbReference>
<organism evidence="3 4">
    <name type="scientific">Porphyromonas asaccharolytica (strain ATCC 25260 / DSM 20707 / BCRC 10618 / CCUG 7834 / JCM 6326 / LMG 13178 / VPI 4198 / B440)</name>
    <name type="common">Bacteroides asaccharolyticus</name>
    <dbReference type="NCBI Taxonomy" id="879243"/>
    <lineage>
        <taxon>Bacteria</taxon>
        <taxon>Pseudomonadati</taxon>
        <taxon>Bacteroidota</taxon>
        <taxon>Bacteroidia</taxon>
        <taxon>Bacteroidales</taxon>
        <taxon>Porphyromonadaceae</taxon>
        <taxon>Porphyromonas</taxon>
    </lineage>
</organism>
<dbReference type="Pfam" id="PF25852">
    <property type="entry name" value="DUF6242_C"/>
    <property type="match status" value="1"/>
</dbReference>
<reference evidence="4" key="1">
    <citation type="submission" date="2011-04" db="EMBL/GenBank/DDBJ databases">
        <title>The complete genome of Porphyromonas asaccharolytica DSM 20707.</title>
        <authorList>
            <person name="Lucas S."/>
            <person name="Han J."/>
            <person name="Lapidus A."/>
            <person name="Bruce D."/>
            <person name="Goodwin L."/>
            <person name="Pitluck S."/>
            <person name="Peters L."/>
            <person name="Kyrpides N."/>
            <person name="Mavromatis K."/>
            <person name="Ivanova N."/>
            <person name="Ovchinnikova G."/>
            <person name="Pagani I."/>
            <person name="Lu M."/>
            <person name="Detter J.C."/>
            <person name="Tapia R."/>
            <person name="Han C."/>
            <person name="Land M."/>
            <person name="Hauser L."/>
            <person name="Markowitz V."/>
            <person name="Cheng J.-F."/>
            <person name="Hugenholtz P."/>
            <person name="Woyke T."/>
            <person name="Wu D."/>
            <person name="Gronow S."/>
            <person name="Wellnitz S."/>
            <person name="Brambilla E."/>
            <person name="Klenk H.-P."/>
            <person name="Eisen J.A."/>
        </authorList>
    </citation>
    <scope>NUCLEOTIDE SEQUENCE [LARGE SCALE GENOMIC DNA]</scope>
    <source>
        <strain evidence="4">ATCC 25260 / DSM 20707 / VPI 4198</strain>
    </source>
</reference>
<evidence type="ECO:0000313" key="4">
    <source>
        <dbReference type="Proteomes" id="UP000006545"/>
    </source>
</evidence>
<dbReference type="InterPro" id="IPR046209">
    <property type="entry name" value="DUF6242_N"/>
</dbReference>
<dbReference type="Proteomes" id="UP000006545">
    <property type="component" value="Chromosome"/>
</dbReference>
<protein>
    <recommendedName>
        <fullName evidence="5">Lipoprotein</fullName>
    </recommendedName>
</protein>
<dbReference type="HOGENOM" id="CLU_598332_0_0_10"/>
<evidence type="ECO:0000259" key="1">
    <source>
        <dbReference type="Pfam" id="PF19755"/>
    </source>
</evidence>
<dbReference type="Pfam" id="PF19755">
    <property type="entry name" value="DUF6242"/>
    <property type="match status" value="1"/>
</dbReference>
<name>F4KLF5_PORAD</name>
<proteinExistence type="predicted"/>
<dbReference type="KEGG" id="pah:Poras_1161"/>
<dbReference type="SUPFAM" id="SSF110296">
    <property type="entry name" value="Oligoxyloglucan reducing end-specific cellobiohydrolase"/>
    <property type="match status" value="1"/>
</dbReference>
<dbReference type="RefSeq" id="WP_013760547.1">
    <property type="nucleotide sequence ID" value="NC_015501.1"/>
</dbReference>
<dbReference type="EMBL" id="CP002689">
    <property type="protein sequence ID" value="AEE13103.1"/>
    <property type="molecule type" value="Genomic_DNA"/>
</dbReference>
<evidence type="ECO:0000259" key="2">
    <source>
        <dbReference type="Pfam" id="PF25852"/>
    </source>
</evidence>
<gene>
    <name evidence="3" type="ordered locus">Poras_1161</name>
</gene>
<feature type="domain" description="DUF6242" evidence="1">
    <location>
        <begin position="48"/>
        <end position="144"/>
    </location>
</feature>
<dbReference type="eggNOG" id="COG1621">
    <property type="taxonomic scope" value="Bacteria"/>
</dbReference>